<evidence type="ECO:0000256" key="4">
    <source>
        <dbReference type="HAMAP-Rule" id="MF_01333"/>
    </source>
</evidence>
<dbReference type="NCBIfam" id="NF000585">
    <property type="entry name" value="PRK00010.1"/>
    <property type="match status" value="1"/>
</dbReference>
<comment type="subunit">
    <text evidence="4">Part of the 50S ribosomal subunit; contacts the 5S rRNA.</text>
</comment>
<dbReference type="RefSeq" id="YP_009550246.1">
    <property type="nucleotide sequence ID" value="NC_040291.1"/>
</dbReference>
<feature type="domain" description="Large ribosomal subunit protein uL5 C-terminal" evidence="7">
    <location>
        <begin position="85"/>
        <end position="177"/>
    </location>
</feature>
<keyword evidence="3 4" id="KW-0687">Ribonucleoprotein</keyword>
<dbReference type="Gene3D" id="3.30.1440.10">
    <property type="match status" value="1"/>
</dbReference>
<geneLocation type="chloroplast" evidence="8"/>
<evidence type="ECO:0000259" key="7">
    <source>
        <dbReference type="Pfam" id="PF00673"/>
    </source>
</evidence>
<comment type="similarity">
    <text evidence="1 4 5">Belongs to the universal ribosomal protein uL5 family.</text>
</comment>
<proteinExistence type="inferred from homology"/>
<dbReference type="GO" id="GO:0005840">
    <property type="term" value="C:ribosome"/>
    <property type="evidence" value="ECO:0007669"/>
    <property type="project" value="UniProtKB-KW"/>
</dbReference>
<sequence>MKKDIKKLYKEQVIPSLIKDYGYKNVELVPKLLKISVNRGLGEESRNSKELDINLKELAAITGQQPTINEARKSIAGFKIRDGMPIGASVTLRKERMYSFLERLIHITLPRIRDFRGVSAECFDGRGNYNLGLKDQLIFPEISYDDVNQLQGFDISIVTSAKTDEEAYSLLKYLGMPLQEKS</sequence>
<feature type="domain" description="Large ribosomal subunit protein uL5 N-terminal" evidence="6">
    <location>
        <begin position="25"/>
        <end position="81"/>
    </location>
</feature>
<evidence type="ECO:0000259" key="6">
    <source>
        <dbReference type="Pfam" id="PF00281"/>
    </source>
</evidence>
<dbReference type="PANTHER" id="PTHR11994">
    <property type="entry name" value="60S RIBOSOMAL PROTEIN L11-RELATED"/>
    <property type="match status" value="1"/>
</dbReference>
<keyword evidence="4" id="KW-0699">rRNA-binding</keyword>
<dbReference type="GO" id="GO:0003735">
    <property type="term" value="F:structural constituent of ribosome"/>
    <property type="evidence" value="ECO:0007669"/>
    <property type="project" value="InterPro"/>
</dbReference>
<comment type="subcellular location">
    <subcellularLocation>
        <location evidence="4">Plastid</location>
        <location evidence="4">Chloroplast</location>
    </subcellularLocation>
</comment>
<dbReference type="GO" id="GO:0019843">
    <property type="term" value="F:rRNA binding"/>
    <property type="evidence" value="ECO:0007669"/>
    <property type="project" value="UniProtKB-UniRule"/>
</dbReference>
<evidence type="ECO:0000313" key="8">
    <source>
        <dbReference type="EMBL" id="AUM82548.1"/>
    </source>
</evidence>
<evidence type="ECO:0000256" key="5">
    <source>
        <dbReference type="RuleBase" id="RU003930"/>
    </source>
</evidence>
<dbReference type="Pfam" id="PF00281">
    <property type="entry name" value="Ribosomal_L5"/>
    <property type="match status" value="1"/>
</dbReference>
<gene>
    <name evidence="4 8" type="primary">rpl5</name>
</gene>
<dbReference type="PIRSF" id="PIRSF002161">
    <property type="entry name" value="Ribosomal_L5"/>
    <property type="match status" value="1"/>
</dbReference>
<reference evidence="8" key="1">
    <citation type="journal article" date="2019" name="Mitochondrial DNA Part B Resour">
        <title>The chloroplast genome of the marine microalga Tisochrysis lutea.</title>
        <authorList>
            <person name="Mendez-Leyva A.B."/>
            <person name="Guo J."/>
            <person name="Mudd E.A."/>
            <person name="Wong J."/>
            <person name="Schwartz J.-M."/>
            <person name="Day A."/>
        </authorList>
    </citation>
    <scope>NUCLEOTIDE SEQUENCE</scope>
</reference>
<dbReference type="InterPro" id="IPR031310">
    <property type="entry name" value="Ribosomal_uL5_N"/>
</dbReference>
<name>A0A3S6R5Y8_9EUKA</name>
<evidence type="ECO:0000256" key="1">
    <source>
        <dbReference type="ARBA" id="ARBA00008553"/>
    </source>
</evidence>
<protein>
    <recommendedName>
        <fullName evidence="4">Large ribosomal subunit protein uL5c</fullName>
    </recommendedName>
</protein>
<dbReference type="GO" id="GO:1990904">
    <property type="term" value="C:ribonucleoprotein complex"/>
    <property type="evidence" value="ECO:0007669"/>
    <property type="project" value="UniProtKB-KW"/>
</dbReference>
<keyword evidence="8" id="KW-0934">Plastid</keyword>
<dbReference type="SUPFAM" id="SSF55282">
    <property type="entry name" value="RL5-like"/>
    <property type="match status" value="1"/>
</dbReference>
<organism evidence="8">
    <name type="scientific">Tisochrysis lutea</name>
    <dbReference type="NCBI Taxonomy" id="1321669"/>
    <lineage>
        <taxon>Eukaryota</taxon>
        <taxon>Haptista</taxon>
        <taxon>Haptophyta</taxon>
        <taxon>Prymnesiophyceae</taxon>
        <taxon>Isochrysidales</taxon>
        <taxon>Isochrysidaceae</taxon>
        <taxon>Tisochrysis</taxon>
    </lineage>
</organism>
<dbReference type="GeneID" id="38947104"/>
<evidence type="ECO:0000256" key="3">
    <source>
        <dbReference type="ARBA" id="ARBA00023274"/>
    </source>
</evidence>
<dbReference type="GO" id="GO:0006412">
    <property type="term" value="P:translation"/>
    <property type="evidence" value="ECO:0007669"/>
    <property type="project" value="UniProtKB-UniRule"/>
</dbReference>
<dbReference type="InterPro" id="IPR020930">
    <property type="entry name" value="Ribosomal_uL5_bac-type"/>
</dbReference>
<dbReference type="AlphaFoldDB" id="A0A3S6R5Y8"/>
<dbReference type="InterPro" id="IPR031309">
    <property type="entry name" value="Ribosomal_uL5_C"/>
</dbReference>
<dbReference type="FunFam" id="3.30.1440.10:FF:000001">
    <property type="entry name" value="50S ribosomal protein L5"/>
    <property type="match status" value="1"/>
</dbReference>
<accession>A0A3S6R5Y8</accession>
<evidence type="ECO:0000256" key="2">
    <source>
        <dbReference type="ARBA" id="ARBA00022980"/>
    </source>
</evidence>
<keyword evidence="4" id="KW-0694">RNA-binding</keyword>
<dbReference type="EMBL" id="MF795089">
    <property type="protein sequence ID" value="AUM82548.1"/>
    <property type="molecule type" value="Genomic_DNA"/>
</dbReference>
<keyword evidence="8" id="KW-0150">Chloroplast</keyword>
<comment type="function">
    <text evidence="4">Binds 5S rRNA, forms part of the central protuberance of the 50S subunit.</text>
</comment>
<keyword evidence="2 4" id="KW-0689">Ribosomal protein</keyword>
<dbReference type="GO" id="GO:0009507">
    <property type="term" value="C:chloroplast"/>
    <property type="evidence" value="ECO:0007669"/>
    <property type="project" value="UniProtKB-SubCell"/>
</dbReference>
<dbReference type="InterPro" id="IPR022803">
    <property type="entry name" value="Ribosomal_uL5_dom_sf"/>
</dbReference>
<dbReference type="InterPro" id="IPR002132">
    <property type="entry name" value="Ribosomal_uL5"/>
</dbReference>
<dbReference type="Pfam" id="PF00673">
    <property type="entry name" value="Ribosomal_L5_C"/>
    <property type="match status" value="1"/>
</dbReference>
<dbReference type="HAMAP" id="MF_01333_B">
    <property type="entry name" value="Ribosomal_uL5_B"/>
    <property type="match status" value="1"/>
</dbReference>